<reference evidence="1 2" key="1">
    <citation type="submission" date="2019-09" db="EMBL/GenBank/DDBJ databases">
        <authorList>
            <person name="Cao W.R."/>
        </authorList>
    </citation>
    <scope>NUCLEOTIDE SEQUENCE [LARGE SCALE GENOMIC DNA]</scope>
    <source>
        <strain evidence="1 2">B1N29</strain>
    </source>
</reference>
<dbReference type="InterPro" id="IPR007709">
    <property type="entry name" value="N-FG_amidohydro"/>
</dbReference>
<dbReference type="Proteomes" id="UP000441333">
    <property type="component" value="Unassembled WGS sequence"/>
</dbReference>
<protein>
    <submittedName>
        <fullName evidence="1">N-formylglutamate amidohydrolase</fullName>
    </submittedName>
</protein>
<name>A0A6N6MG81_9FLAO</name>
<dbReference type="SUPFAM" id="SSF53187">
    <property type="entry name" value="Zn-dependent exopeptidases"/>
    <property type="match status" value="1"/>
</dbReference>
<evidence type="ECO:0000313" key="2">
    <source>
        <dbReference type="Proteomes" id="UP000441333"/>
    </source>
</evidence>
<keyword evidence="2" id="KW-1185">Reference proteome</keyword>
<accession>A0A6N6MG81</accession>
<proteinExistence type="predicted"/>
<organism evidence="1 2">
    <name type="scientific">Pseudotamlana haliotis</name>
    <dbReference type="NCBI Taxonomy" id="2614804"/>
    <lineage>
        <taxon>Bacteria</taxon>
        <taxon>Pseudomonadati</taxon>
        <taxon>Bacteroidota</taxon>
        <taxon>Flavobacteriia</taxon>
        <taxon>Flavobacteriales</taxon>
        <taxon>Flavobacteriaceae</taxon>
        <taxon>Pseudotamlana</taxon>
    </lineage>
</organism>
<evidence type="ECO:0000313" key="1">
    <source>
        <dbReference type="EMBL" id="KAB1067945.1"/>
    </source>
</evidence>
<dbReference type="Pfam" id="PF05013">
    <property type="entry name" value="FGase"/>
    <property type="match status" value="1"/>
</dbReference>
<keyword evidence="1" id="KW-0378">Hydrolase</keyword>
<comment type="caution">
    <text evidence="1">The sequence shown here is derived from an EMBL/GenBank/DDBJ whole genome shotgun (WGS) entry which is preliminary data.</text>
</comment>
<sequence>MSLTEKNDNSPSIDSRNEFLLILKFIKMKKAVLHIPHSSTYFPNYLGFVVDQKTLDNETLILTDHFTDELFITPNSIPVTAPFSRVFCDVERFRKDCDEVMSEKGMGATYTKLENGELMRVLTTSQREKILQDYYDVHHKKLTQEVENQLAIHQQAIIIDCHSFPETPHPRALDKTANRPDICIGADSFHTPKDLLERSIEYFKSAGLSVKVNSPYKGTIVPLQYYNIDRRVYSIMIEVNRKLYLTDDFEKSDLYFKTFNICQKYFDFVNI</sequence>
<dbReference type="Gene3D" id="3.40.630.40">
    <property type="entry name" value="Zn-dependent exopeptidases"/>
    <property type="match status" value="1"/>
</dbReference>
<gene>
    <name evidence="1" type="ORF">F6U93_08365</name>
</gene>
<dbReference type="AlphaFoldDB" id="A0A6N6MG81"/>
<dbReference type="GO" id="GO:0016787">
    <property type="term" value="F:hydrolase activity"/>
    <property type="evidence" value="ECO:0007669"/>
    <property type="project" value="UniProtKB-KW"/>
</dbReference>
<dbReference type="EMBL" id="WAAT01000042">
    <property type="protein sequence ID" value="KAB1067945.1"/>
    <property type="molecule type" value="Genomic_DNA"/>
</dbReference>
<dbReference type="RefSeq" id="WP_150938754.1">
    <property type="nucleotide sequence ID" value="NZ_WAAT01000042.1"/>
</dbReference>